<name>A0A2D2ALL8_9PAPI</name>
<feature type="compositionally biased region" description="Basic and acidic residues" evidence="1">
    <location>
        <begin position="34"/>
        <end position="44"/>
    </location>
</feature>
<evidence type="ECO:0000313" key="2">
    <source>
        <dbReference type="EMBL" id="ATQ38356.1"/>
    </source>
</evidence>
<accession>A0A2D2ALL8</accession>
<evidence type="ECO:0000256" key="1">
    <source>
        <dbReference type="SAM" id="MobiDB-lite"/>
    </source>
</evidence>
<gene>
    <name evidence="2" type="primary">E4</name>
</gene>
<proteinExistence type="predicted"/>
<feature type="region of interest" description="Disordered" evidence="1">
    <location>
        <begin position="14"/>
        <end position="83"/>
    </location>
</feature>
<dbReference type="EMBL" id="MF588716">
    <property type="protein sequence ID" value="ATQ38356.1"/>
    <property type="molecule type" value="Genomic_DNA"/>
</dbReference>
<protein>
    <submittedName>
        <fullName evidence="2">E4</fullName>
    </submittedName>
</protein>
<reference evidence="2" key="1">
    <citation type="journal article" date="2018" name="MSphere">
        <title>Metagenomic Discovery of 83 New Human Papillomavirus Types in Patients with Immunodeficiency.</title>
        <authorList>
            <person name="Pastrana D.V."/>
            <person name="Peretti A."/>
            <person name="Welch N.L."/>
            <person name="Borgogna C."/>
            <person name="Olivero C."/>
            <person name="Badolato R."/>
            <person name="Notarangelo L.D."/>
            <person name="Gariglio M."/>
            <person name="FitzGerald P.C."/>
            <person name="McIntosh C.E."/>
            <person name="Reeves J."/>
            <person name="Starrett G.J."/>
            <person name="Bliskovsky V."/>
            <person name="Velez D."/>
            <person name="Brownell I."/>
            <person name="Yarchoan R."/>
            <person name="Wyvill K.M."/>
            <person name="Uldrick T.S."/>
            <person name="Maldarelli F."/>
            <person name="Lisco A."/>
            <person name="Sereti I."/>
            <person name="Gonzalez C.M."/>
            <person name="Androphy E.J."/>
            <person name="McBride A.A."/>
            <person name="Van Doorslaer K."/>
            <person name="Garcia F."/>
            <person name="Dvoretzky I."/>
            <person name="Liu J.S."/>
            <person name="Han J."/>
            <person name="Murphy P.M."/>
            <person name="McDermott D.H."/>
            <person name="Buck C.B."/>
        </authorList>
    </citation>
    <scope>NUCLEOTIDE SEQUENCE</scope>
    <source>
        <strain evidence="2">Gamma12_EV07c367</strain>
    </source>
</reference>
<dbReference type="Proteomes" id="UP000289489">
    <property type="component" value="Segment"/>
</dbReference>
<organism evidence="2">
    <name type="scientific">Gammapapillomavirus 12</name>
    <dbReference type="NCBI Taxonomy" id="1513257"/>
    <lineage>
        <taxon>Viruses</taxon>
        <taxon>Monodnaviria</taxon>
        <taxon>Shotokuvirae</taxon>
        <taxon>Cossaviricota</taxon>
        <taxon>Papovaviricetes</taxon>
        <taxon>Zurhausenvirales</taxon>
        <taxon>Papillomaviridae</taxon>
        <taxon>Firstpapillomavirinae</taxon>
        <taxon>Gammapapillomavirus</taxon>
    </lineage>
</organism>
<sequence>MKLCLLLYLVPQGLFPSLPTKPSSHPLTPRAARRSLERDIEKPRRTPTPNRPPHQPSADYDDDDENQENQPPPPEDDEGPVTTLHQLLKKWEVDLDRFREQVYRDLEGFKKKLGIRR</sequence>